<evidence type="ECO:0000256" key="5">
    <source>
        <dbReference type="ARBA" id="ARBA00022833"/>
    </source>
</evidence>
<evidence type="ECO:0000313" key="13">
    <source>
        <dbReference type="Proteomes" id="UP001150238"/>
    </source>
</evidence>
<keyword evidence="7" id="KW-0804">Transcription</keyword>
<evidence type="ECO:0000256" key="10">
    <source>
        <dbReference type="SAM" id="MobiDB-lite"/>
    </source>
</evidence>
<feature type="region of interest" description="Disordered" evidence="10">
    <location>
        <begin position="84"/>
        <end position="137"/>
    </location>
</feature>
<dbReference type="GO" id="GO:0005634">
    <property type="term" value="C:nucleus"/>
    <property type="evidence" value="ECO:0007669"/>
    <property type="project" value="UniProtKB-SubCell"/>
</dbReference>
<dbReference type="FunFam" id="3.30.160.60:FF:000100">
    <property type="entry name" value="Zinc finger 45-like"/>
    <property type="match status" value="1"/>
</dbReference>
<comment type="subcellular location">
    <subcellularLocation>
        <location evidence="1">Nucleus</location>
    </subcellularLocation>
</comment>
<dbReference type="PANTHER" id="PTHR14196">
    <property type="entry name" value="ODD-SKIPPED - RELATED"/>
    <property type="match status" value="1"/>
</dbReference>
<keyword evidence="5" id="KW-0862">Zinc</keyword>
<dbReference type="SUPFAM" id="SSF57667">
    <property type="entry name" value="beta-beta-alpha zinc fingers"/>
    <property type="match status" value="1"/>
</dbReference>
<dbReference type="PROSITE" id="PS50157">
    <property type="entry name" value="ZINC_FINGER_C2H2_2"/>
    <property type="match status" value="1"/>
</dbReference>
<evidence type="ECO:0000256" key="6">
    <source>
        <dbReference type="ARBA" id="ARBA00023015"/>
    </source>
</evidence>
<keyword evidence="4 9" id="KW-0863">Zinc-finger</keyword>
<feature type="domain" description="C2H2-type" evidence="11">
    <location>
        <begin position="200"/>
        <end position="227"/>
    </location>
</feature>
<dbReference type="InterPro" id="IPR050717">
    <property type="entry name" value="C2H2-ZF_Transcription_Reg"/>
</dbReference>
<comment type="caution">
    <text evidence="12">The sequence shown here is derived from an EMBL/GenBank/DDBJ whole genome shotgun (WGS) entry which is preliminary data.</text>
</comment>
<evidence type="ECO:0000256" key="8">
    <source>
        <dbReference type="ARBA" id="ARBA00023242"/>
    </source>
</evidence>
<reference evidence="12" key="1">
    <citation type="submission" date="2022-08" db="EMBL/GenBank/DDBJ databases">
        <authorList>
            <consortium name="DOE Joint Genome Institute"/>
            <person name="Min B."/>
            <person name="Riley R."/>
            <person name="Sierra-Patev S."/>
            <person name="Naranjo-Ortiz M."/>
            <person name="Looney B."/>
            <person name="Konkel Z."/>
            <person name="Slot J.C."/>
            <person name="Sakamoto Y."/>
            <person name="Steenwyk J.L."/>
            <person name="Rokas A."/>
            <person name="Carro J."/>
            <person name="Camarero S."/>
            <person name="Ferreira P."/>
            <person name="Molpeceres G."/>
            <person name="Ruiz-Duenas F.J."/>
            <person name="Serrano A."/>
            <person name="Henrissat B."/>
            <person name="Drula E."/>
            <person name="Hughes K.W."/>
            <person name="Mata J.L."/>
            <person name="Ishikawa N.K."/>
            <person name="Vargas-Isla R."/>
            <person name="Ushijima S."/>
            <person name="Smith C.A."/>
            <person name="Ahrendt S."/>
            <person name="Andreopoulos W."/>
            <person name="He G."/>
            <person name="Labutti K."/>
            <person name="Lipzen A."/>
            <person name="Ng V."/>
            <person name="Sandor L."/>
            <person name="Barry K."/>
            <person name="Martinez A.T."/>
            <person name="Xiao Y."/>
            <person name="Gibbons J.G."/>
            <person name="Terashima K."/>
            <person name="Hibbett D.S."/>
            <person name="Grigoriev I.V."/>
        </authorList>
    </citation>
    <scope>NUCLEOTIDE SEQUENCE</scope>
    <source>
        <strain evidence="12">Sp2 HRB7682 ss15</strain>
    </source>
</reference>
<dbReference type="GO" id="GO:0000981">
    <property type="term" value="F:DNA-binding transcription factor activity, RNA polymerase II-specific"/>
    <property type="evidence" value="ECO:0007669"/>
    <property type="project" value="TreeGrafter"/>
</dbReference>
<evidence type="ECO:0000256" key="4">
    <source>
        <dbReference type="ARBA" id="ARBA00022771"/>
    </source>
</evidence>
<keyword evidence="8" id="KW-0539">Nucleus</keyword>
<feature type="compositionally biased region" description="Polar residues" evidence="10">
    <location>
        <begin position="84"/>
        <end position="94"/>
    </location>
</feature>
<dbReference type="Gene3D" id="3.30.160.60">
    <property type="entry name" value="Classic Zinc Finger"/>
    <property type="match status" value="2"/>
</dbReference>
<accession>A0A9W8ZVG5</accession>
<keyword evidence="3" id="KW-0677">Repeat</keyword>
<dbReference type="PANTHER" id="PTHR14196:SF0">
    <property type="entry name" value="PROTEIN BOWEL"/>
    <property type="match status" value="1"/>
</dbReference>
<reference evidence="12" key="2">
    <citation type="journal article" date="2023" name="Proc. Natl. Acad. Sci. U.S.A.">
        <title>A global phylogenomic analysis of the shiitake genus Lentinula.</title>
        <authorList>
            <person name="Sierra-Patev S."/>
            <person name="Min B."/>
            <person name="Naranjo-Ortiz M."/>
            <person name="Looney B."/>
            <person name="Konkel Z."/>
            <person name="Slot J.C."/>
            <person name="Sakamoto Y."/>
            <person name="Steenwyk J.L."/>
            <person name="Rokas A."/>
            <person name="Carro J."/>
            <person name="Camarero S."/>
            <person name="Ferreira P."/>
            <person name="Molpeceres G."/>
            <person name="Ruiz-Duenas F.J."/>
            <person name="Serrano A."/>
            <person name="Henrissat B."/>
            <person name="Drula E."/>
            <person name="Hughes K.W."/>
            <person name="Mata J.L."/>
            <person name="Ishikawa N.K."/>
            <person name="Vargas-Isla R."/>
            <person name="Ushijima S."/>
            <person name="Smith C.A."/>
            <person name="Donoghue J."/>
            <person name="Ahrendt S."/>
            <person name="Andreopoulos W."/>
            <person name="He G."/>
            <person name="LaButti K."/>
            <person name="Lipzen A."/>
            <person name="Ng V."/>
            <person name="Riley R."/>
            <person name="Sandor L."/>
            <person name="Barry K."/>
            <person name="Martinez A.T."/>
            <person name="Xiao Y."/>
            <person name="Gibbons J.G."/>
            <person name="Terashima K."/>
            <person name="Grigoriev I.V."/>
            <person name="Hibbett D."/>
        </authorList>
    </citation>
    <scope>NUCLEOTIDE SEQUENCE</scope>
    <source>
        <strain evidence="12">Sp2 HRB7682 ss15</strain>
    </source>
</reference>
<dbReference type="GO" id="GO:0000977">
    <property type="term" value="F:RNA polymerase II transcription regulatory region sequence-specific DNA binding"/>
    <property type="evidence" value="ECO:0007669"/>
    <property type="project" value="TreeGrafter"/>
</dbReference>
<evidence type="ECO:0000256" key="2">
    <source>
        <dbReference type="ARBA" id="ARBA00022723"/>
    </source>
</evidence>
<dbReference type="InterPro" id="IPR036236">
    <property type="entry name" value="Znf_C2H2_sf"/>
</dbReference>
<name>A0A9W8ZVG5_9AGAR</name>
<proteinExistence type="predicted"/>
<protein>
    <recommendedName>
        <fullName evidence="11">C2H2-type domain-containing protein</fullName>
    </recommendedName>
</protein>
<sequence>MSFNHSYPSDVHGEAYNQNSYAHYDQQLSSPLDEVYSQFSPDYITGGSYITSPGNGVPTSNTSAIRPQPPMVFTNFSYMPSSQPSSWPESAYTQPSSSPYSPFPPTPGVSGYESNQSGGHLYQNLSTSYPNPQGEINPGFRIIEPQSHYTAYPAPPVDEGLTMISPSSLTSFESGLKKATVASTKVREQADRKRKSQARFNCSFCSADFTTKHNLQFHENSHKGEKPYTCHCCGSSFTVPRSRDRHQNKCKYSLEGILPRRS</sequence>
<dbReference type="Proteomes" id="UP001150238">
    <property type="component" value="Unassembled WGS sequence"/>
</dbReference>
<evidence type="ECO:0000256" key="1">
    <source>
        <dbReference type="ARBA" id="ARBA00004123"/>
    </source>
</evidence>
<dbReference type="InterPro" id="IPR013087">
    <property type="entry name" value="Znf_C2H2_type"/>
</dbReference>
<gene>
    <name evidence="12" type="ORF">C8J55DRAFT_229316</name>
</gene>
<keyword evidence="6" id="KW-0805">Transcription regulation</keyword>
<evidence type="ECO:0000256" key="7">
    <source>
        <dbReference type="ARBA" id="ARBA00023163"/>
    </source>
</evidence>
<evidence type="ECO:0000256" key="9">
    <source>
        <dbReference type="PROSITE-ProRule" id="PRU00042"/>
    </source>
</evidence>
<feature type="compositionally biased region" description="Polar residues" evidence="10">
    <location>
        <begin position="112"/>
        <end position="131"/>
    </location>
</feature>
<dbReference type="AlphaFoldDB" id="A0A9W8ZVG5"/>
<dbReference type="EMBL" id="JANVFS010000041">
    <property type="protein sequence ID" value="KAJ4467432.1"/>
    <property type="molecule type" value="Genomic_DNA"/>
</dbReference>
<evidence type="ECO:0000256" key="3">
    <source>
        <dbReference type="ARBA" id="ARBA00022737"/>
    </source>
</evidence>
<dbReference type="GO" id="GO:0008270">
    <property type="term" value="F:zinc ion binding"/>
    <property type="evidence" value="ECO:0007669"/>
    <property type="project" value="UniProtKB-KW"/>
</dbReference>
<organism evidence="12 13">
    <name type="scientific">Lentinula lateritia</name>
    <dbReference type="NCBI Taxonomy" id="40482"/>
    <lineage>
        <taxon>Eukaryota</taxon>
        <taxon>Fungi</taxon>
        <taxon>Dikarya</taxon>
        <taxon>Basidiomycota</taxon>
        <taxon>Agaricomycotina</taxon>
        <taxon>Agaricomycetes</taxon>
        <taxon>Agaricomycetidae</taxon>
        <taxon>Agaricales</taxon>
        <taxon>Marasmiineae</taxon>
        <taxon>Omphalotaceae</taxon>
        <taxon>Lentinula</taxon>
    </lineage>
</organism>
<evidence type="ECO:0000313" key="12">
    <source>
        <dbReference type="EMBL" id="KAJ4467432.1"/>
    </source>
</evidence>
<dbReference type="PROSITE" id="PS00028">
    <property type="entry name" value="ZINC_FINGER_C2H2_1"/>
    <property type="match status" value="1"/>
</dbReference>
<evidence type="ECO:0000259" key="11">
    <source>
        <dbReference type="PROSITE" id="PS50157"/>
    </source>
</evidence>
<keyword evidence="2" id="KW-0479">Metal-binding</keyword>